<name>A0AA86NAV6_9EUKA</name>
<organism evidence="1">
    <name type="scientific">Hexamita inflata</name>
    <dbReference type="NCBI Taxonomy" id="28002"/>
    <lineage>
        <taxon>Eukaryota</taxon>
        <taxon>Metamonada</taxon>
        <taxon>Diplomonadida</taxon>
        <taxon>Hexamitidae</taxon>
        <taxon>Hexamitinae</taxon>
        <taxon>Hexamita</taxon>
    </lineage>
</organism>
<keyword evidence="3" id="KW-1185">Reference proteome</keyword>
<reference evidence="2 3" key="2">
    <citation type="submission" date="2024-07" db="EMBL/GenBank/DDBJ databases">
        <authorList>
            <person name="Akdeniz Z."/>
        </authorList>
    </citation>
    <scope>NUCLEOTIDE SEQUENCE [LARGE SCALE GENOMIC DNA]</scope>
</reference>
<proteinExistence type="predicted"/>
<gene>
    <name evidence="1" type="ORF">HINF_LOCUS3551</name>
    <name evidence="2" type="ORF">HINF_LOCUS57412</name>
</gene>
<dbReference type="EMBL" id="CATOUU010000082">
    <property type="protein sequence ID" value="CAI9915906.1"/>
    <property type="molecule type" value="Genomic_DNA"/>
</dbReference>
<evidence type="ECO:0000313" key="2">
    <source>
        <dbReference type="EMBL" id="CAL6075860.1"/>
    </source>
</evidence>
<dbReference type="EMBL" id="CAXDID020000316">
    <property type="protein sequence ID" value="CAL6075860.1"/>
    <property type="molecule type" value="Genomic_DNA"/>
</dbReference>
<reference evidence="1" key="1">
    <citation type="submission" date="2023-06" db="EMBL/GenBank/DDBJ databases">
        <authorList>
            <person name="Kurt Z."/>
        </authorList>
    </citation>
    <scope>NUCLEOTIDE SEQUENCE</scope>
</reference>
<protein>
    <submittedName>
        <fullName evidence="2">Hypothetical_protein</fullName>
    </submittedName>
</protein>
<accession>A0AA86NAV6</accession>
<dbReference type="AlphaFoldDB" id="A0AA86NAV6"/>
<evidence type="ECO:0000313" key="3">
    <source>
        <dbReference type="Proteomes" id="UP001642409"/>
    </source>
</evidence>
<comment type="caution">
    <text evidence="1">The sequence shown here is derived from an EMBL/GenBank/DDBJ whole genome shotgun (WGS) entry which is preliminary data.</text>
</comment>
<evidence type="ECO:0000313" key="1">
    <source>
        <dbReference type="EMBL" id="CAI9915906.1"/>
    </source>
</evidence>
<sequence>MSCVTYKSLLITVIQEEVWNLLQNMELTIQNNKTQTQIMQLIYCRCLYCRYRSPLQTQKHYALPQIVPRFIPAIQKQLQRQPQRSIMLVQLPKQLRLSEEAIQRGYIKSDNPRR</sequence>
<dbReference type="Proteomes" id="UP001642409">
    <property type="component" value="Unassembled WGS sequence"/>
</dbReference>